<name>A0A7D4NRK5_9GAMM</name>
<dbReference type="Pfam" id="PF04313">
    <property type="entry name" value="HSDR_N"/>
    <property type="match status" value="1"/>
</dbReference>
<evidence type="ECO:0000256" key="4">
    <source>
        <dbReference type="ARBA" id="ARBA00022741"/>
    </source>
</evidence>
<dbReference type="REBASE" id="402361">
    <property type="entry name" value="TspG2ORF8615P"/>
</dbReference>
<keyword evidence="3" id="KW-0540">Nuclease</keyword>
<dbReference type="EC" id="3.1.21.3" evidence="10"/>
<dbReference type="AlphaFoldDB" id="A0A7D4NRK5"/>
<dbReference type="Pfam" id="PF18766">
    <property type="entry name" value="SWI2_SNF2"/>
    <property type="match status" value="1"/>
</dbReference>
<evidence type="ECO:0000256" key="2">
    <source>
        <dbReference type="ARBA" id="ARBA00008598"/>
    </source>
</evidence>
<dbReference type="InterPro" id="IPR004473">
    <property type="entry name" value="Restrct_endonuc_typeI_HsdR"/>
</dbReference>
<dbReference type="GO" id="GO:0009307">
    <property type="term" value="P:DNA restriction-modification system"/>
    <property type="evidence" value="ECO:0007669"/>
    <property type="project" value="UniProtKB-KW"/>
</dbReference>
<dbReference type="NCBIfam" id="TIGR00348">
    <property type="entry name" value="hsdR"/>
    <property type="match status" value="1"/>
</dbReference>
<evidence type="ECO:0000256" key="5">
    <source>
        <dbReference type="ARBA" id="ARBA00022747"/>
    </source>
</evidence>
<reference evidence="12 13" key="1">
    <citation type="submission" date="2020-05" db="EMBL/GenBank/DDBJ databases">
        <title>Thiomicrorhabdus sediminis sp.nov. and Thiomicrorhabdus xiamenensis sp.nov., novel sulfur-oxidizing bacteria isolated from coastal sediment.</title>
        <authorList>
            <person name="Liu X."/>
        </authorList>
    </citation>
    <scope>NUCLEOTIDE SEQUENCE [LARGE SCALE GENOMIC DNA]</scope>
    <source>
        <strain evidence="12 13">G2</strain>
    </source>
</reference>
<feature type="domain" description="Helicase ATP-binding" evidence="11">
    <location>
        <begin position="283"/>
        <end position="466"/>
    </location>
</feature>
<comment type="function">
    <text evidence="10">Subunit R is required for both nuclease and ATPase activities, but not for modification.</text>
</comment>
<keyword evidence="9 10" id="KW-0238">DNA-binding</keyword>
<dbReference type="InterPro" id="IPR055180">
    <property type="entry name" value="HsdR_RecA-like_helicase_dom_2"/>
</dbReference>
<comment type="catalytic activity">
    <reaction evidence="1 10">
        <text>Endonucleolytic cleavage of DNA to give random double-stranded fragments with terminal 5'-phosphates, ATP is simultaneously hydrolyzed.</text>
        <dbReference type="EC" id="3.1.21.3"/>
    </reaction>
</comment>
<keyword evidence="8 10" id="KW-0067">ATP-binding</keyword>
<keyword evidence="6 12" id="KW-0255">Endonuclease</keyword>
<dbReference type="Gene3D" id="3.40.50.300">
    <property type="entry name" value="P-loop containing nucleotide triphosphate hydrolases"/>
    <property type="match status" value="2"/>
</dbReference>
<evidence type="ECO:0000256" key="1">
    <source>
        <dbReference type="ARBA" id="ARBA00000851"/>
    </source>
</evidence>
<dbReference type="CDD" id="cd18030">
    <property type="entry name" value="DEXHc_RE_I_HsdR"/>
    <property type="match status" value="1"/>
</dbReference>
<dbReference type="InterPro" id="IPR051268">
    <property type="entry name" value="Type-I_R_enzyme_R_subunit"/>
</dbReference>
<dbReference type="GO" id="GO:0009035">
    <property type="term" value="F:type I site-specific deoxyribonuclease activity"/>
    <property type="evidence" value="ECO:0007669"/>
    <property type="project" value="UniProtKB-EC"/>
</dbReference>
<protein>
    <recommendedName>
        <fullName evidence="10">Type I restriction enzyme endonuclease subunit</fullName>
        <shortName evidence="10">R protein</shortName>
        <ecNumber evidence="10">3.1.21.3</ecNumber>
    </recommendedName>
</protein>
<dbReference type="InterPro" id="IPR007409">
    <property type="entry name" value="Restrct_endonuc_type1_HsdR_N"/>
</dbReference>
<dbReference type="InterPro" id="IPR021810">
    <property type="entry name" value="T1RH-like_C"/>
</dbReference>
<dbReference type="CDD" id="cd18800">
    <property type="entry name" value="SF2_C_EcoR124I-like"/>
    <property type="match status" value="1"/>
</dbReference>
<keyword evidence="4 10" id="KW-0547">Nucleotide-binding</keyword>
<gene>
    <name evidence="12" type="ORF">HQN79_08635</name>
</gene>
<keyword evidence="13" id="KW-1185">Reference proteome</keyword>
<evidence type="ECO:0000259" key="11">
    <source>
        <dbReference type="PROSITE" id="PS51192"/>
    </source>
</evidence>
<dbReference type="InterPro" id="IPR014001">
    <property type="entry name" value="Helicase_ATP-bd"/>
</dbReference>
<evidence type="ECO:0000256" key="9">
    <source>
        <dbReference type="ARBA" id="ARBA00023125"/>
    </source>
</evidence>
<comment type="similarity">
    <text evidence="2 10">Belongs to the HsdR family.</text>
</comment>
<dbReference type="GO" id="GO:0005524">
    <property type="term" value="F:ATP binding"/>
    <property type="evidence" value="ECO:0007669"/>
    <property type="project" value="UniProtKB-KW"/>
</dbReference>
<dbReference type="RefSeq" id="WP_173285633.1">
    <property type="nucleotide sequence ID" value="NZ_CP054020.1"/>
</dbReference>
<dbReference type="InterPro" id="IPR040980">
    <property type="entry name" value="SWI2_SNF2"/>
</dbReference>
<dbReference type="GO" id="GO:0003677">
    <property type="term" value="F:DNA binding"/>
    <property type="evidence" value="ECO:0007669"/>
    <property type="project" value="UniProtKB-KW"/>
</dbReference>
<evidence type="ECO:0000313" key="12">
    <source>
        <dbReference type="EMBL" id="QKI89630.1"/>
    </source>
</evidence>
<proteinExistence type="inferred from homology"/>
<comment type="subunit">
    <text evidence="10">The type I restriction/modification system is composed of three polypeptides R, M and S.</text>
</comment>
<sequence>MLINEDTLEQATLQWFSDLGYEYVCGYDIQPDGPSPERESYHQVLLNERVQKSMREFNSHLPAQALEQAFDLLIERTAQGLVNRNEQVYYWLRDGIPVEYSKDDEVIGDKVRLIDFESIDANDFLVVNQFKVKDLAKPRKPDIVLFVNGIPLVVIELKNPADADTDVWKAFDQIETYKDQIPSLFETTLANIISDGLEALIGSLTASKERYMPWRVVRDENDIPKGQWALETLIKGFCDKHRLLEFFRNYVLYLGKENRFKVIAAYHQFHGVRAAVRNALLAVNHKNDGKVGVFWHTQGSGKSFSALFFSAITMTHPEMCNPTILVVTDRNDLDGQLYQDFAAAEKILREKPVQIDSRDEVKAKLMNRPSGGVFFTTIQKFAPSADENTYPVLSDRKNIIVITDESHRSQYGLRATLDPKTGKIKYGYAKYLRDAFPNASFLGFTGTPIDQVDKDTRAVFGDYVSIYDIEDAVKDGATVPLYYESRIIELDADEDVLKSIDEEVESIIDDDDVNVSNRAKSKWAALEALASAAPRIEKLAADFVEHFESRCEKLDGKAMIVGISRNACVDLYDAITKLRPEWHSDDLNSGAIKVIMTSSAQDGAKLAKHSTSKTEKDTLAKRFKDPEDPLRIVIVRDMWLTGFDSPSVHTLYIDKPMKGANLMQAIARANRVFKDKPGGLVVDYIGIANELKEALMNYTKSDGKGKPVVDTAEAAQKLLETVELAREMLHGCDYSGFEDPKIAMKVLPLAMDHICGVDPGEVGAEVRTTDNPGVKQYLDIVAAMSKAQALAGEHEDVLHLKPEIAFFQAVGSMLKKFTNTKKKVSDENRDHALKQLLSQSVYAGDVIDIYSKIGIENPDISILDERFLDEVAHLEQKNLAVELLEKLLADKIKARGKLFVAQEKKYSELLEQSIIKYRNRSIETAQVIEEMIELAKKFNDAIAKGDELGLNDDEYAFYDALEKNEAAVRELGDKTLKKIACELTALLKKESRVDFSKKDNIQAKMRKSIKRLLRKYKYPPDGQLEAVERVMQQAVAIEDNWVE</sequence>
<dbReference type="Pfam" id="PF22679">
    <property type="entry name" value="T1R_D3-like"/>
    <property type="match status" value="1"/>
</dbReference>
<evidence type="ECO:0000256" key="10">
    <source>
        <dbReference type="RuleBase" id="RU364115"/>
    </source>
</evidence>
<dbReference type="Proteomes" id="UP000504724">
    <property type="component" value="Chromosome"/>
</dbReference>
<evidence type="ECO:0000313" key="13">
    <source>
        <dbReference type="Proteomes" id="UP000504724"/>
    </source>
</evidence>
<dbReference type="PANTHER" id="PTHR30195:SF15">
    <property type="entry name" value="TYPE I RESTRICTION ENZYME HINDI ENDONUCLEASE SUBUNIT"/>
    <property type="match status" value="1"/>
</dbReference>
<dbReference type="Gene3D" id="3.90.1570.50">
    <property type="match status" value="1"/>
</dbReference>
<accession>A0A7D4NRK5</accession>
<dbReference type="Pfam" id="PF11867">
    <property type="entry name" value="T1RH-like_C"/>
    <property type="match status" value="1"/>
</dbReference>
<evidence type="ECO:0000256" key="8">
    <source>
        <dbReference type="ARBA" id="ARBA00022840"/>
    </source>
</evidence>
<dbReference type="PANTHER" id="PTHR30195">
    <property type="entry name" value="TYPE I SITE-SPECIFIC DEOXYRIBONUCLEASE PROTEIN SUBUNIT M AND R"/>
    <property type="match status" value="1"/>
</dbReference>
<dbReference type="InterPro" id="IPR027417">
    <property type="entry name" value="P-loop_NTPase"/>
</dbReference>
<dbReference type="SMART" id="SM00487">
    <property type="entry name" value="DEXDc"/>
    <property type="match status" value="1"/>
</dbReference>
<evidence type="ECO:0000256" key="3">
    <source>
        <dbReference type="ARBA" id="ARBA00022722"/>
    </source>
</evidence>
<dbReference type="EMBL" id="CP054020">
    <property type="protein sequence ID" value="QKI89630.1"/>
    <property type="molecule type" value="Genomic_DNA"/>
</dbReference>
<evidence type="ECO:0000256" key="7">
    <source>
        <dbReference type="ARBA" id="ARBA00022801"/>
    </source>
</evidence>
<dbReference type="CDD" id="cd22332">
    <property type="entry name" value="HsdR_N"/>
    <property type="match status" value="1"/>
</dbReference>
<evidence type="ECO:0000256" key="6">
    <source>
        <dbReference type="ARBA" id="ARBA00022759"/>
    </source>
</evidence>
<dbReference type="SUPFAM" id="SSF52540">
    <property type="entry name" value="P-loop containing nucleoside triphosphate hydrolases"/>
    <property type="match status" value="2"/>
</dbReference>
<dbReference type="KEGG" id="txa:HQN79_08635"/>
<dbReference type="PROSITE" id="PS51192">
    <property type="entry name" value="HELICASE_ATP_BIND_1"/>
    <property type="match status" value="1"/>
</dbReference>
<keyword evidence="5 10" id="KW-0680">Restriction system</keyword>
<organism evidence="12 13">
    <name type="scientific">Thiomicrorhabdus xiamenensis</name>
    <dbReference type="NCBI Taxonomy" id="2739063"/>
    <lineage>
        <taxon>Bacteria</taxon>
        <taxon>Pseudomonadati</taxon>
        <taxon>Pseudomonadota</taxon>
        <taxon>Gammaproteobacteria</taxon>
        <taxon>Thiotrichales</taxon>
        <taxon>Piscirickettsiaceae</taxon>
        <taxon>Thiomicrorhabdus</taxon>
    </lineage>
</organism>
<keyword evidence="7 10" id="KW-0378">Hydrolase</keyword>